<evidence type="ECO:0000313" key="1">
    <source>
        <dbReference type="EMBL" id="GAA0164067.1"/>
    </source>
</evidence>
<accession>A0AAV3QPK7</accession>
<dbReference type="Pfam" id="PF03140">
    <property type="entry name" value="DUF247"/>
    <property type="match status" value="1"/>
</dbReference>
<organism evidence="1 2">
    <name type="scientific">Lithospermum erythrorhizon</name>
    <name type="common">Purple gromwell</name>
    <name type="synonym">Lithospermum officinale var. erythrorhizon</name>
    <dbReference type="NCBI Taxonomy" id="34254"/>
    <lineage>
        <taxon>Eukaryota</taxon>
        <taxon>Viridiplantae</taxon>
        <taxon>Streptophyta</taxon>
        <taxon>Embryophyta</taxon>
        <taxon>Tracheophyta</taxon>
        <taxon>Spermatophyta</taxon>
        <taxon>Magnoliopsida</taxon>
        <taxon>eudicotyledons</taxon>
        <taxon>Gunneridae</taxon>
        <taxon>Pentapetalae</taxon>
        <taxon>asterids</taxon>
        <taxon>lamiids</taxon>
        <taxon>Boraginales</taxon>
        <taxon>Boraginaceae</taxon>
        <taxon>Boraginoideae</taxon>
        <taxon>Lithospermeae</taxon>
        <taxon>Lithospermum</taxon>
    </lineage>
</organism>
<sequence>MSSINQSISNSVPKALMAIDQDSYVPQQTAIGPYHYRRPEMHEMERYKLGASKWMQKQLHNLRFEDVVTIL</sequence>
<dbReference type="AlphaFoldDB" id="A0AAV3QPK7"/>
<comment type="caution">
    <text evidence="1">The sequence shown here is derived from an EMBL/GenBank/DDBJ whole genome shotgun (WGS) entry which is preliminary data.</text>
</comment>
<reference evidence="1 2" key="1">
    <citation type="submission" date="2024-01" db="EMBL/GenBank/DDBJ databases">
        <title>The complete chloroplast genome sequence of Lithospermum erythrorhizon: insights into the phylogenetic relationship among Boraginaceae species and the maternal lineages of purple gromwells.</title>
        <authorList>
            <person name="Okada T."/>
            <person name="Watanabe K."/>
        </authorList>
    </citation>
    <scope>NUCLEOTIDE SEQUENCE [LARGE SCALE GENOMIC DNA]</scope>
</reference>
<proteinExistence type="predicted"/>
<dbReference type="EMBL" id="BAABME010004943">
    <property type="protein sequence ID" value="GAA0164067.1"/>
    <property type="molecule type" value="Genomic_DNA"/>
</dbReference>
<dbReference type="InterPro" id="IPR004158">
    <property type="entry name" value="DUF247_pln"/>
</dbReference>
<evidence type="ECO:0000313" key="2">
    <source>
        <dbReference type="Proteomes" id="UP001454036"/>
    </source>
</evidence>
<dbReference type="Proteomes" id="UP001454036">
    <property type="component" value="Unassembled WGS sequence"/>
</dbReference>
<keyword evidence="2" id="KW-1185">Reference proteome</keyword>
<gene>
    <name evidence="1" type="ORF">LIER_19788</name>
</gene>
<protein>
    <submittedName>
        <fullName evidence="1">Uncharacterized protein</fullName>
    </submittedName>
</protein>
<name>A0AAV3QPK7_LITER</name>